<dbReference type="InParanoid" id="A0A1W4WLC2"/>
<sequence>MNFTVKFLATLNPSITRQLHTPQLIFILRNASVKSKSLNKIAINCTNCIQIRNFSRTATNFNKNKENDTLKNSERIRVYTGPLATQVRLVKYFSLMTSALGLAVQPLLYKATIKMANMPIMIAAYSFVGFFTLGTPILLHLIAKKYVIHLDYKPETGTYIATTLNFFSIKKELEFKLEDVHVPDIPGMFTTFEAKKTPLFVDLRFFEDPTHYGKIMGYDKPIDLKLFQTSGNTDQNK</sequence>
<protein>
    <submittedName>
        <fullName evidence="4">Transmembrane protein 70 homolog, mitochondrial</fullName>
    </submittedName>
</protein>
<name>A0A1W4WLC2_AGRPL</name>
<evidence type="ECO:0000256" key="1">
    <source>
        <dbReference type="ARBA" id="ARBA00005280"/>
    </source>
</evidence>
<dbReference type="PANTHER" id="PTHR13281">
    <property type="entry name" value="TRANSMEMBRANE PROTEIN 70, MITOCHONDRIAL"/>
    <property type="match status" value="1"/>
</dbReference>
<dbReference type="GO" id="GO:0033615">
    <property type="term" value="P:mitochondrial proton-transporting ATP synthase complex assembly"/>
    <property type="evidence" value="ECO:0007669"/>
    <property type="project" value="TreeGrafter"/>
</dbReference>
<reference evidence="4" key="1">
    <citation type="submission" date="2025-08" db="UniProtKB">
        <authorList>
            <consortium name="RefSeq"/>
        </authorList>
    </citation>
    <scope>IDENTIFICATION</scope>
    <source>
        <tissue evidence="4">Entire body</tissue>
    </source>
</reference>
<comment type="similarity">
    <text evidence="1">Belongs to the TMEM70 family.</text>
</comment>
<dbReference type="GO" id="GO:0031966">
    <property type="term" value="C:mitochondrial membrane"/>
    <property type="evidence" value="ECO:0007669"/>
    <property type="project" value="TreeGrafter"/>
</dbReference>
<evidence type="ECO:0000313" key="3">
    <source>
        <dbReference type="Proteomes" id="UP000192223"/>
    </source>
</evidence>
<dbReference type="OrthoDB" id="156886at2759"/>
<evidence type="ECO:0000313" key="4">
    <source>
        <dbReference type="RefSeq" id="XP_018324731.1"/>
    </source>
</evidence>
<dbReference type="Proteomes" id="UP000192223">
    <property type="component" value="Unplaced"/>
</dbReference>
<keyword evidence="2 4" id="KW-0812">Transmembrane</keyword>
<dbReference type="KEGG" id="apln:108736699"/>
<dbReference type="InterPro" id="IPR009724">
    <property type="entry name" value="TMEM70"/>
</dbReference>
<dbReference type="FunCoup" id="A0A1W4WLC2">
    <property type="interactions" value="1037"/>
</dbReference>
<keyword evidence="3" id="KW-1185">Reference proteome</keyword>
<feature type="transmembrane region" description="Helical" evidence="2">
    <location>
        <begin position="120"/>
        <end position="143"/>
    </location>
</feature>
<keyword evidence="2" id="KW-1133">Transmembrane helix</keyword>
<accession>A0A1W4WLC2</accession>
<dbReference type="RefSeq" id="XP_018324731.1">
    <property type="nucleotide sequence ID" value="XM_018469229.1"/>
</dbReference>
<proteinExistence type="inferred from homology"/>
<feature type="transmembrane region" description="Helical" evidence="2">
    <location>
        <begin position="89"/>
        <end position="108"/>
    </location>
</feature>
<dbReference type="Pfam" id="PF06979">
    <property type="entry name" value="TMEM70"/>
    <property type="match status" value="1"/>
</dbReference>
<dbReference type="PANTHER" id="PTHR13281:SF0">
    <property type="entry name" value="TRANSMEMBRANE PROTEIN 70, MITOCHONDRIAL"/>
    <property type="match status" value="1"/>
</dbReference>
<gene>
    <name evidence="4" type="primary">LOC108736699</name>
</gene>
<dbReference type="STRING" id="224129.A0A1W4WLC2"/>
<evidence type="ECO:0000256" key="2">
    <source>
        <dbReference type="SAM" id="Phobius"/>
    </source>
</evidence>
<organism evidence="3 4">
    <name type="scientific">Agrilus planipennis</name>
    <name type="common">Emerald ash borer</name>
    <name type="synonym">Agrilus marcopoli</name>
    <dbReference type="NCBI Taxonomy" id="224129"/>
    <lineage>
        <taxon>Eukaryota</taxon>
        <taxon>Metazoa</taxon>
        <taxon>Ecdysozoa</taxon>
        <taxon>Arthropoda</taxon>
        <taxon>Hexapoda</taxon>
        <taxon>Insecta</taxon>
        <taxon>Pterygota</taxon>
        <taxon>Neoptera</taxon>
        <taxon>Endopterygota</taxon>
        <taxon>Coleoptera</taxon>
        <taxon>Polyphaga</taxon>
        <taxon>Elateriformia</taxon>
        <taxon>Buprestoidea</taxon>
        <taxon>Buprestidae</taxon>
        <taxon>Agrilinae</taxon>
        <taxon>Agrilus</taxon>
    </lineage>
</organism>
<dbReference type="GeneID" id="108736699"/>
<keyword evidence="2" id="KW-0472">Membrane</keyword>
<dbReference type="AlphaFoldDB" id="A0A1W4WLC2"/>
<dbReference type="InterPro" id="IPR045325">
    <property type="entry name" value="TMEM70/TMEM186/TMEM223"/>
</dbReference>